<dbReference type="RefSeq" id="WP_014130394.1">
    <property type="nucleotide sequence ID" value="NC_016078.1"/>
</dbReference>
<dbReference type="PATRIC" id="fig|1082931.4.peg.1199"/>
<feature type="transmembrane region" description="Helical" evidence="7">
    <location>
        <begin position="121"/>
        <end position="143"/>
    </location>
</feature>
<keyword evidence="4 7" id="KW-0812">Transmembrane</keyword>
<dbReference type="STRING" id="1082931.KKY_1215"/>
<keyword evidence="2 7" id="KW-0813">Transport</keyword>
<comment type="subcellular location">
    <subcellularLocation>
        <location evidence="1 7">Cell membrane</location>
        <topology evidence="1 7">Multi-pass membrane protein</topology>
    </subcellularLocation>
</comment>
<dbReference type="Proteomes" id="UP000008850">
    <property type="component" value="Chromosome"/>
</dbReference>
<organism evidence="9 10">
    <name type="scientific">Pelagibacterium halotolerans (strain DSM 22347 / JCM 15775 / CGMCC 1.7692 / B2)</name>
    <dbReference type="NCBI Taxonomy" id="1082931"/>
    <lineage>
        <taxon>Bacteria</taxon>
        <taxon>Pseudomonadati</taxon>
        <taxon>Pseudomonadota</taxon>
        <taxon>Alphaproteobacteria</taxon>
        <taxon>Hyphomicrobiales</taxon>
        <taxon>Devosiaceae</taxon>
        <taxon>Pelagibacterium</taxon>
    </lineage>
</organism>
<feature type="transmembrane region" description="Helical" evidence="7">
    <location>
        <begin position="174"/>
        <end position="199"/>
    </location>
</feature>
<evidence type="ECO:0000256" key="6">
    <source>
        <dbReference type="ARBA" id="ARBA00023136"/>
    </source>
</evidence>
<dbReference type="CDD" id="cd06261">
    <property type="entry name" value="TM_PBP2"/>
    <property type="match status" value="1"/>
</dbReference>
<evidence type="ECO:0000256" key="5">
    <source>
        <dbReference type="ARBA" id="ARBA00022989"/>
    </source>
</evidence>
<feature type="transmembrane region" description="Helical" evidence="7">
    <location>
        <begin position="219"/>
        <end position="237"/>
    </location>
</feature>
<dbReference type="PANTHER" id="PTHR43005:SF1">
    <property type="entry name" value="SPERMIDINE_PUTRESCINE TRANSPORT SYSTEM PERMEASE PROTEIN"/>
    <property type="match status" value="1"/>
</dbReference>
<evidence type="ECO:0000259" key="8">
    <source>
        <dbReference type="PROSITE" id="PS50928"/>
    </source>
</evidence>
<keyword evidence="9" id="KW-0762">Sugar transport</keyword>
<name>G4R7A9_PELHB</name>
<dbReference type="Pfam" id="PF00528">
    <property type="entry name" value="BPD_transp_1"/>
    <property type="match status" value="1"/>
</dbReference>
<dbReference type="eggNOG" id="COG1175">
    <property type="taxonomic scope" value="Bacteria"/>
</dbReference>
<dbReference type="GO" id="GO:0005886">
    <property type="term" value="C:plasma membrane"/>
    <property type="evidence" value="ECO:0007669"/>
    <property type="project" value="UniProtKB-SubCell"/>
</dbReference>
<evidence type="ECO:0000256" key="1">
    <source>
        <dbReference type="ARBA" id="ARBA00004651"/>
    </source>
</evidence>
<gene>
    <name evidence="9" type="ordered locus">KKY_1215</name>
</gene>
<keyword evidence="6 7" id="KW-0472">Membrane</keyword>
<reference evidence="9 10" key="1">
    <citation type="journal article" date="2012" name="J. Bacteriol.">
        <title>Complete genome sequence of Pelagibacterium halotolerans B2T.</title>
        <authorList>
            <person name="Huo Y.Y."/>
            <person name="Cheng H."/>
            <person name="Han X.F."/>
            <person name="Jiang X.W."/>
            <person name="Sun C."/>
            <person name="Zhang X.Q."/>
            <person name="Zhu X.F."/>
            <person name="Liu Y.F."/>
            <person name="Li P.F."/>
            <person name="Ni P.X."/>
            <person name="Wu M."/>
        </authorList>
    </citation>
    <scope>NUCLEOTIDE SEQUENCE [LARGE SCALE GENOMIC DNA]</scope>
    <source>
        <strain evidence="10">DSM 22347 / JCM 15775 / CGMCC 1.7692 / B2</strain>
    </source>
</reference>
<feature type="transmembrane region" description="Helical" evidence="7">
    <location>
        <begin position="284"/>
        <end position="303"/>
    </location>
</feature>
<feature type="domain" description="ABC transmembrane type-1" evidence="8">
    <location>
        <begin position="86"/>
        <end position="299"/>
    </location>
</feature>
<keyword evidence="5 7" id="KW-1133">Transmembrane helix</keyword>
<comment type="similarity">
    <text evidence="7">Belongs to the binding-protein-dependent transport system permease family.</text>
</comment>
<dbReference type="SUPFAM" id="SSF161098">
    <property type="entry name" value="MetI-like"/>
    <property type="match status" value="1"/>
</dbReference>
<dbReference type="HOGENOM" id="CLU_016047_0_3_5"/>
<dbReference type="KEGG" id="phl:KKY_1215"/>
<dbReference type="GO" id="GO:0055085">
    <property type="term" value="P:transmembrane transport"/>
    <property type="evidence" value="ECO:0007669"/>
    <property type="project" value="InterPro"/>
</dbReference>
<sequence length="312" mass="34394">MTTLSSNRPVSVAARRATNANRRWLYGSLIPATLILAALSIWPVFNLVWLSLSSVTWSDGRPVSEFIGFANFNDLFRGEQVYWAGVRNTVVFAVCAVSAQMILGFSMALAVRRASGVGRGLLTAIFLLPIVIPPIVIGAMWRLMMGRDFGVINGMLAVIGLGPVDWLGDPRFALMSVIIVDVWHWTPFVFLLLLAGLEALDEEVLEAARLDVVNRWQELRHVIIPLMLPTILVTLAFRIILSFKVFDEVFLLTAGGPGTATEVINFSIYRVFFGQDRVGMGSAMSLLTLFVVAFLIIVAQVVVRRKRAGADQ</sequence>
<proteinExistence type="inferred from homology"/>
<evidence type="ECO:0000256" key="3">
    <source>
        <dbReference type="ARBA" id="ARBA00022475"/>
    </source>
</evidence>
<feature type="transmembrane region" description="Helical" evidence="7">
    <location>
        <begin position="90"/>
        <end position="109"/>
    </location>
</feature>
<evidence type="ECO:0000313" key="10">
    <source>
        <dbReference type="Proteomes" id="UP000008850"/>
    </source>
</evidence>
<dbReference type="PROSITE" id="PS50928">
    <property type="entry name" value="ABC_TM1"/>
    <property type="match status" value="1"/>
</dbReference>
<feature type="transmembrane region" description="Helical" evidence="7">
    <location>
        <begin position="24"/>
        <end position="45"/>
    </location>
</feature>
<evidence type="ECO:0000256" key="2">
    <source>
        <dbReference type="ARBA" id="ARBA00022448"/>
    </source>
</evidence>
<evidence type="ECO:0000256" key="4">
    <source>
        <dbReference type="ARBA" id="ARBA00022692"/>
    </source>
</evidence>
<evidence type="ECO:0000313" key="9">
    <source>
        <dbReference type="EMBL" id="AEQ51245.1"/>
    </source>
</evidence>
<dbReference type="PANTHER" id="PTHR43005">
    <property type="entry name" value="BLR7065 PROTEIN"/>
    <property type="match status" value="1"/>
</dbReference>
<dbReference type="Gene3D" id="1.10.3720.10">
    <property type="entry name" value="MetI-like"/>
    <property type="match status" value="1"/>
</dbReference>
<protein>
    <submittedName>
        <fullName evidence="9">ABC sugar transporter, inner membrane subunit</fullName>
    </submittedName>
</protein>
<evidence type="ECO:0000256" key="7">
    <source>
        <dbReference type="RuleBase" id="RU363032"/>
    </source>
</evidence>
<keyword evidence="3" id="KW-1003">Cell membrane</keyword>
<dbReference type="InterPro" id="IPR035906">
    <property type="entry name" value="MetI-like_sf"/>
</dbReference>
<dbReference type="EMBL" id="CP003075">
    <property type="protein sequence ID" value="AEQ51245.1"/>
    <property type="molecule type" value="Genomic_DNA"/>
</dbReference>
<dbReference type="AlphaFoldDB" id="G4R7A9"/>
<keyword evidence="10" id="KW-1185">Reference proteome</keyword>
<dbReference type="InterPro" id="IPR000515">
    <property type="entry name" value="MetI-like"/>
</dbReference>
<accession>G4R7A9</accession>